<feature type="compositionally biased region" description="Basic and acidic residues" evidence="1">
    <location>
        <begin position="179"/>
        <end position="190"/>
    </location>
</feature>
<feature type="compositionally biased region" description="Polar residues" evidence="1">
    <location>
        <begin position="191"/>
        <end position="201"/>
    </location>
</feature>
<evidence type="ECO:0000313" key="2">
    <source>
        <dbReference type="EMBL" id="KAJ8562847.1"/>
    </source>
</evidence>
<protein>
    <submittedName>
        <fullName evidence="2">Uncharacterized protein</fullName>
    </submittedName>
</protein>
<dbReference type="Proteomes" id="UP001152561">
    <property type="component" value="Unassembled WGS sequence"/>
</dbReference>
<dbReference type="EMBL" id="JAJAGQ010000005">
    <property type="protein sequence ID" value="KAJ8562847.1"/>
    <property type="molecule type" value="Genomic_DNA"/>
</dbReference>
<dbReference type="GO" id="GO:0009570">
    <property type="term" value="C:chloroplast stroma"/>
    <property type="evidence" value="ECO:0007669"/>
    <property type="project" value="TreeGrafter"/>
</dbReference>
<dbReference type="PANTHER" id="PTHR46434:SF3">
    <property type="entry name" value="GTP-BINDING PROTEIN BRASSINAZOLE INSENSITIVE PALE GREEN 2, CHLOROPLASTIC"/>
    <property type="match status" value="1"/>
</dbReference>
<evidence type="ECO:0000313" key="3">
    <source>
        <dbReference type="Proteomes" id="UP001152561"/>
    </source>
</evidence>
<dbReference type="InterPro" id="IPR050896">
    <property type="entry name" value="Mito_lipid_metab_GTPase"/>
</dbReference>
<gene>
    <name evidence="2" type="ORF">K7X08_031299</name>
</gene>
<dbReference type="GO" id="GO:1901259">
    <property type="term" value="P:chloroplast rRNA processing"/>
    <property type="evidence" value="ECO:0007669"/>
    <property type="project" value="TreeGrafter"/>
</dbReference>
<keyword evidence="3" id="KW-1185">Reference proteome</keyword>
<organism evidence="2 3">
    <name type="scientific">Anisodus acutangulus</name>
    <dbReference type="NCBI Taxonomy" id="402998"/>
    <lineage>
        <taxon>Eukaryota</taxon>
        <taxon>Viridiplantae</taxon>
        <taxon>Streptophyta</taxon>
        <taxon>Embryophyta</taxon>
        <taxon>Tracheophyta</taxon>
        <taxon>Spermatophyta</taxon>
        <taxon>Magnoliopsida</taxon>
        <taxon>eudicotyledons</taxon>
        <taxon>Gunneridae</taxon>
        <taxon>Pentapetalae</taxon>
        <taxon>asterids</taxon>
        <taxon>lamiids</taxon>
        <taxon>Solanales</taxon>
        <taxon>Solanaceae</taxon>
        <taxon>Solanoideae</taxon>
        <taxon>Hyoscyameae</taxon>
        <taxon>Anisodus</taxon>
    </lineage>
</organism>
<evidence type="ECO:0000256" key="1">
    <source>
        <dbReference type="SAM" id="MobiDB-lite"/>
    </source>
</evidence>
<proteinExistence type="predicted"/>
<sequence length="201" mass="21930">MGSSGSEDGFDDWDSELEENDDDDLKELDGFLRAGLGYGNITEEQGQTVHIGGLVRLDLVHASLETIYVTVWASPSVSLHLGITENADELKNNHAGVRLQEVKARGTSWDVKSMDVAVAGLGWFSLGLKGEADLALWTYDGIQITLQEPLVLDRAASNERPGFWLPKVISEAIANPSKLEGEEARKKNSSDKTMQLTEVSD</sequence>
<dbReference type="AlphaFoldDB" id="A0A9Q1RLK2"/>
<accession>A0A9Q1RLK2</accession>
<dbReference type="OrthoDB" id="1696305at2759"/>
<dbReference type="GO" id="GO:0005739">
    <property type="term" value="C:mitochondrion"/>
    <property type="evidence" value="ECO:0007669"/>
    <property type="project" value="TreeGrafter"/>
</dbReference>
<name>A0A9Q1RLK2_9SOLA</name>
<dbReference type="GO" id="GO:0009742">
    <property type="term" value="P:brassinosteroid mediated signaling pathway"/>
    <property type="evidence" value="ECO:0007669"/>
    <property type="project" value="TreeGrafter"/>
</dbReference>
<reference evidence="3" key="1">
    <citation type="journal article" date="2023" name="Proc. Natl. Acad. Sci. U.S.A.">
        <title>Genomic and structural basis for evolution of tropane alkaloid biosynthesis.</title>
        <authorList>
            <person name="Wanga Y.-J."/>
            <person name="Taina T."/>
            <person name="Yua J.-Y."/>
            <person name="Lia J."/>
            <person name="Xua B."/>
            <person name="Chenc J."/>
            <person name="D'Auriad J.C."/>
            <person name="Huanga J.-P."/>
            <person name="Huanga S.-X."/>
        </authorList>
    </citation>
    <scope>NUCLEOTIDE SEQUENCE [LARGE SCALE GENOMIC DNA]</scope>
    <source>
        <strain evidence="3">cv. KIB-2019</strain>
    </source>
</reference>
<comment type="caution">
    <text evidence="2">The sequence shown here is derived from an EMBL/GenBank/DDBJ whole genome shotgun (WGS) entry which is preliminary data.</text>
</comment>
<feature type="region of interest" description="Disordered" evidence="1">
    <location>
        <begin position="178"/>
        <end position="201"/>
    </location>
</feature>
<dbReference type="PANTHER" id="PTHR46434">
    <property type="entry name" value="GENETIC INTERACTOR OF PROHIBITINS 3, MITOCHONDRIAL"/>
    <property type="match status" value="1"/>
</dbReference>